<evidence type="ECO:0000256" key="1">
    <source>
        <dbReference type="ARBA" id="ARBA00004496"/>
    </source>
</evidence>
<feature type="domain" description="4Fe-4S Wbl-type" evidence="12">
    <location>
        <begin position="18"/>
        <end position="80"/>
    </location>
</feature>
<name>A0ABV5YRB8_9ACTN</name>
<dbReference type="Proteomes" id="UP001589627">
    <property type="component" value="Unassembled WGS sequence"/>
</dbReference>
<dbReference type="Pfam" id="PF02467">
    <property type="entry name" value="Whib"/>
    <property type="match status" value="1"/>
</dbReference>
<feature type="binding site" evidence="11">
    <location>
        <position position="47"/>
    </location>
    <ligand>
        <name>[4Fe-4S] cluster</name>
        <dbReference type="ChEBI" id="CHEBI:49883"/>
    </ligand>
</feature>
<evidence type="ECO:0000256" key="7">
    <source>
        <dbReference type="ARBA" id="ARBA00023015"/>
    </source>
</evidence>
<proteinExistence type="inferred from homology"/>
<dbReference type="EMBL" id="JBHLZP010000396">
    <property type="protein sequence ID" value="MFB9837578.1"/>
    <property type="molecule type" value="Genomic_DNA"/>
</dbReference>
<comment type="PTM">
    <text evidence="11">The Fe-S cluster can be nitrosylated by nitric oxide (NO).</text>
</comment>
<reference evidence="13 14" key="1">
    <citation type="submission" date="2024-09" db="EMBL/GenBank/DDBJ databases">
        <authorList>
            <person name="Sun Q."/>
            <person name="Mori K."/>
        </authorList>
    </citation>
    <scope>NUCLEOTIDE SEQUENCE [LARGE SCALE GENOMIC DNA]</scope>
    <source>
        <strain evidence="13 14">TBRC 0563</strain>
    </source>
</reference>
<dbReference type="HAMAP" id="MF_01479">
    <property type="entry name" value="WhiB"/>
    <property type="match status" value="1"/>
</dbReference>
<keyword evidence="7 11" id="KW-0805">Transcription regulation</keyword>
<organism evidence="13 14">
    <name type="scientific">Actinoallomurus acaciae</name>
    <dbReference type="NCBI Taxonomy" id="502577"/>
    <lineage>
        <taxon>Bacteria</taxon>
        <taxon>Bacillati</taxon>
        <taxon>Actinomycetota</taxon>
        <taxon>Actinomycetes</taxon>
        <taxon>Streptosporangiales</taxon>
        <taxon>Thermomonosporaceae</taxon>
        <taxon>Actinoallomurus</taxon>
    </lineage>
</organism>
<evidence type="ECO:0000313" key="13">
    <source>
        <dbReference type="EMBL" id="MFB9837578.1"/>
    </source>
</evidence>
<evidence type="ECO:0000259" key="12">
    <source>
        <dbReference type="PROSITE" id="PS51674"/>
    </source>
</evidence>
<keyword evidence="9 11" id="KW-1015">Disulfide bond</keyword>
<keyword evidence="10 11" id="KW-0804">Transcription</keyword>
<keyword evidence="3 11" id="KW-0004">4Fe-4S</keyword>
<evidence type="ECO:0000313" key="14">
    <source>
        <dbReference type="Proteomes" id="UP001589627"/>
    </source>
</evidence>
<keyword evidence="4 11" id="KW-0479">Metal-binding</keyword>
<keyword evidence="14" id="KW-1185">Reference proteome</keyword>
<gene>
    <name evidence="11" type="primary">whiB</name>
    <name evidence="13" type="ORF">ACFFNX_35935</name>
</gene>
<evidence type="ECO:0000256" key="2">
    <source>
        <dbReference type="ARBA" id="ARBA00006597"/>
    </source>
</evidence>
<comment type="PTM">
    <text evidence="11">Upon Fe-S cluster removal intramolecular disulfide bonds are formed.</text>
</comment>
<evidence type="ECO:0000256" key="5">
    <source>
        <dbReference type="ARBA" id="ARBA00023004"/>
    </source>
</evidence>
<dbReference type="InterPro" id="IPR003482">
    <property type="entry name" value="Whib"/>
</dbReference>
<dbReference type="InterPro" id="IPR034768">
    <property type="entry name" value="4FE4S_WBL"/>
</dbReference>
<evidence type="ECO:0000256" key="3">
    <source>
        <dbReference type="ARBA" id="ARBA00022485"/>
    </source>
</evidence>
<comment type="function">
    <text evidence="11">Acts as a transcriptional regulator. Probably redox-responsive. The apo- but not holo-form probably binds DNA.</text>
</comment>
<evidence type="ECO:0000256" key="10">
    <source>
        <dbReference type="ARBA" id="ARBA00023163"/>
    </source>
</evidence>
<keyword evidence="5 11" id="KW-0408">Iron</keyword>
<comment type="cofactor">
    <cofactor evidence="11">
        <name>[4Fe-4S] cluster</name>
        <dbReference type="ChEBI" id="CHEBI:49883"/>
    </cofactor>
    <text evidence="11">Binds 1 [4Fe-4S] cluster per subunit. Following nitrosylation of the [4Fe-4S] cluster binds 1 [4Fe-8(NO)] cluster per subunit.</text>
</comment>
<dbReference type="PROSITE" id="PS51674">
    <property type="entry name" value="4FE4S_WBL"/>
    <property type="match status" value="1"/>
</dbReference>
<evidence type="ECO:0000256" key="6">
    <source>
        <dbReference type="ARBA" id="ARBA00023014"/>
    </source>
</evidence>
<feature type="binding site" evidence="11">
    <location>
        <position position="19"/>
    </location>
    <ligand>
        <name>[4Fe-4S] cluster</name>
        <dbReference type="ChEBI" id="CHEBI:49883"/>
    </ligand>
</feature>
<evidence type="ECO:0000256" key="9">
    <source>
        <dbReference type="ARBA" id="ARBA00023157"/>
    </source>
</evidence>
<comment type="similarity">
    <text evidence="2 11">Belongs to the WhiB family.</text>
</comment>
<evidence type="ECO:0000256" key="8">
    <source>
        <dbReference type="ARBA" id="ARBA00023125"/>
    </source>
</evidence>
<accession>A0ABV5YRB8</accession>
<protein>
    <recommendedName>
        <fullName evidence="11">Transcriptional regulator WhiB</fullName>
    </recommendedName>
</protein>
<feature type="binding site" evidence="11">
    <location>
        <position position="56"/>
    </location>
    <ligand>
        <name>[4Fe-4S] cluster</name>
        <dbReference type="ChEBI" id="CHEBI:49883"/>
    </ligand>
</feature>
<keyword evidence="11" id="KW-0963">Cytoplasm</keyword>
<comment type="subcellular location">
    <subcellularLocation>
        <location evidence="1 11">Cytoplasm</location>
    </subcellularLocation>
</comment>
<keyword evidence="6 11" id="KW-0411">Iron-sulfur</keyword>
<dbReference type="PANTHER" id="PTHR38839">
    <property type="entry name" value="TRANSCRIPTIONAL REGULATOR WHID-RELATED"/>
    <property type="match status" value="1"/>
</dbReference>
<evidence type="ECO:0000256" key="4">
    <source>
        <dbReference type="ARBA" id="ARBA00022723"/>
    </source>
</evidence>
<comment type="caution">
    <text evidence="13">The sequence shown here is derived from an EMBL/GenBank/DDBJ whole genome shotgun (WGS) entry which is preliminary data.</text>
</comment>
<feature type="binding site" evidence="11">
    <location>
        <position position="50"/>
    </location>
    <ligand>
        <name>[4Fe-4S] cluster</name>
        <dbReference type="ChEBI" id="CHEBI:49883"/>
    </ligand>
</feature>
<evidence type="ECO:0000256" key="11">
    <source>
        <dbReference type="HAMAP-Rule" id="MF_01479"/>
    </source>
</evidence>
<keyword evidence="8 11" id="KW-0238">DNA-binding</keyword>
<sequence length="94" mass="10689">MTSTLIDMASAPWMTEGACRDEDPELFFPISASEAGTDQIDRARAICDGCHVQAECLRYALTNRIKHGIWGGRTEQQRQSLIRARRRLKVRTRP</sequence>
<dbReference type="RefSeq" id="WP_378210449.1">
    <property type="nucleotide sequence ID" value="NZ_JBHLZP010000396.1"/>
</dbReference>